<dbReference type="SMART" id="SM00493">
    <property type="entry name" value="TOPRIM"/>
    <property type="match status" value="1"/>
</dbReference>
<dbReference type="InterPro" id="IPR034144">
    <property type="entry name" value="TOPRIM_TopoIII"/>
</dbReference>
<sequence length="654" mass="75401">MGKSLFIAEKPSVAMDFVKLLKVDGKRNNGYIESDKAIFTWCVGHMVTMSYPEVYNEKLKYWNLKDLPFLPKEYKYEVINSAKGQFNVVSKLLNRADIDKIYVCTDSGREGEYIYRLVDDLSGNPNKEKLRVWIDSQTEEEIKRGIKEAKPLNEYDSLAHSAYLRAKEDYIIGINFSRLLTLIYGKQLSNILKKEKSSVVAVGRVMSCVLGMVVDREREIRDFKKTSFYKISGNFKREEKDEEIIAEWKALEKSKFKDSPKLYNEGGFKNKKDCEELIKELEVLEEGVIANIKKTKENKNAPLLFNLAELQNECSRKFKISPDETLKHLQTLYEKKMVTYPRTDARVLSTAVAKVINKTLFKLTKLDIGEELLNASKTILDNKWYTSILKSKYVDDKKITDHYAIIPTGEGSSMINSLKEIERKMYFLILRRFIAIFYKKAQFSKQAITIDVGDESFYTTKKVCIERGYLDILEHKKEDDSSEFPKDLKKGQKVLINSLEMKEGETSPPKRFTTGSIIIAMENAGKLIEDEELREHIKGAGIGTSATRAEILKKLINIDYVKSNNKTQTLTPTELGEMIYEVISNSIPSLLNPKLTASWEKGLKLVQEENIKPEEFMSKLENYTKKSTYMVFRDSKMGFLNRKLLEVKKVYSKN</sequence>
<dbReference type="PROSITE" id="PS50880">
    <property type="entry name" value="TOPRIM"/>
    <property type="match status" value="1"/>
</dbReference>
<dbReference type="Pfam" id="PF01131">
    <property type="entry name" value="Topoisom_bac"/>
    <property type="match status" value="1"/>
</dbReference>
<gene>
    <name evidence="13" type="ORF">J2Z53_000475</name>
</gene>
<dbReference type="InterPro" id="IPR006171">
    <property type="entry name" value="TOPRIM_dom"/>
</dbReference>
<evidence type="ECO:0000256" key="2">
    <source>
        <dbReference type="ARBA" id="ARBA00009446"/>
    </source>
</evidence>
<dbReference type="PANTHER" id="PTHR11390:SF21">
    <property type="entry name" value="DNA TOPOISOMERASE 3-ALPHA"/>
    <property type="match status" value="1"/>
</dbReference>
<dbReference type="SMART" id="SM00437">
    <property type="entry name" value="TOP1Ac"/>
    <property type="match status" value="1"/>
</dbReference>
<evidence type="ECO:0000256" key="3">
    <source>
        <dbReference type="ARBA" id="ARBA00012891"/>
    </source>
</evidence>
<comment type="similarity">
    <text evidence="2">Belongs to the type IA topoisomerase family.</text>
</comment>
<evidence type="ECO:0000256" key="9">
    <source>
        <dbReference type="ARBA" id="ARBA00032235"/>
    </source>
</evidence>
<dbReference type="InterPro" id="IPR023406">
    <property type="entry name" value="Topo_IA_AS"/>
</dbReference>
<dbReference type="InterPro" id="IPR013825">
    <property type="entry name" value="Topo_IA_cen_sub2"/>
</dbReference>
<dbReference type="PANTHER" id="PTHR11390">
    <property type="entry name" value="PROKARYOTIC DNA TOPOISOMERASE"/>
    <property type="match status" value="1"/>
</dbReference>
<evidence type="ECO:0000256" key="4">
    <source>
        <dbReference type="ARBA" id="ARBA00023029"/>
    </source>
</evidence>
<dbReference type="CDD" id="cd00186">
    <property type="entry name" value="TOP1Ac"/>
    <property type="match status" value="1"/>
</dbReference>
<dbReference type="PROSITE" id="PS00396">
    <property type="entry name" value="TOPO_IA_1"/>
    <property type="match status" value="1"/>
</dbReference>
<dbReference type="Proteomes" id="UP000783390">
    <property type="component" value="Unassembled WGS sequence"/>
</dbReference>
<keyword evidence="6 13" id="KW-0413">Isomerase</keyword>
<dbReference type="InterPro" id="IPR003601">
    <property type="entry name" value="Topo_IA_2"/>
</dbReference>
<dbReference type="RefSeq" id="WP_209795614.1">
    <property type="nucleotide sequence ID" value="NZ_JAGGJZ010000001.1"/>
</dbReference>
<dbReference type="InterPro" id="IPR013826">
    <property type="entry name" value="Topo_IA_cen_sub3"/>
</dbReference>
<comment type="catalytic activity">
    <reaction evidence="1">
        <text>ATP-independent breakage of single-stranded DNA, followed by passage and rejoining.</text>
        <dbReference type="EC" id="5.6.2.1"/>
    </reaction>
</comment>
<feature type="domain" description="Toprim" evidence="11">
    <location>
        <begin position="3"/>
        <end position="138"/>
    </location>
</feature>
<dbReference type="Gene3D" id="1.10.290.10">
    <property type="entry name" value="Topoisomerase I, domain 4"/>
    <property type="match status" value="1"/>
</dbReference>
<dbReference type="InterPro" id="IPR023405">
    <property type="entry name" value="Topo_IA_core_domain"/>
</dbReference>
<evidence type="ECO:0000313" key="14">
    <source>
        <dbReference type="Proteomes" id="UP000783390"/>
    </source>
</evidence>
<dbReference type="InterPro" id="IPR013824">
    <property type="entry name" value="Topo_IA_cen_sub1"/>
</dbReference>
<comment type="caution">
    <text evidence="13">The sequence shown here is derived from an EMBL/GenBank/DDBJ whole genome shotgun (WGS) entry which is preliminary data.</text>
</comment>
<dbReference type="PRINTS" id="PR00417">
    <property type="entry name" value="PRTPISMRASEI"/>
</dbReference>
<feature type="domain" description="Topo IA-type catalytic" evidence="12">
    <location>
        <begin position="155"/>
        <end position="628"/>
    </location>
</feature>
<evidence type="ECO:0000256" key="7">
    <source>
        <dbReference type="ARBA" id="ARBA00030003"/>
    </source>
</evidence>
<proteinExistence type="inferred from homology"/>
<protein>
    <recommendedName>
        <fullName evidence="3">DNA topoisomerase</fullName>
        <ecNumber evidence="3">5.6.2.1</ecNumber>
    </recommendedName>
    <alternativeName>
        <fullName evidence="10">Omega-protein</fullName>
    </alternativeName>
    <alternativeName>
        <fullName evidence="9">Relaxing enzyme</fullName>
    </alternativeName>
    <alternativeName>
        <fullName evidence="7">Swivelase</fullName>
    </alternativeName>
    <alternativeName>
        <fullName evidence="8">Untwisting enzyme</fullName>
    </alternativeName>
</protein>
<dbReference type="Gene3D" id="3.40.50.140">
    <property type="match status" value="1"/>
</dbReference>
<dbReference type="GO" id="GO:0003917">
    <property type="term" value="F:DNA topoisomerase type I (single strand cut, ATP-independent) activity"/>
    <property type="evidence" value="ECO:0007669"/>
    <property type="project" value="UniProtKB-EC"/>
</dbReference>
<organism evidence="13 14">
    <name type="scientific">Clostridium moniliforme</name>
    <dbReference type="NCBI Taxonomy" id="39489"/>
    <lineage>
        <taxon>Bacteria</taxon>
        <taxon>Bacillati</taxon>
        <taxon>Bacillota</taxon>
        <taxon>Clostridia</taxon>
        <taxon>Eubacteriales</taxon>
        <taxon>Clostridiaceae</taxon>
        <taxon>Clostridium</taxon>
    </lineage>
</organism>
<dbReference type="EMBL" id="JAGGJZ010000001">
    <property type="protein sequence ID" value="MBP1888896.1"/>
    <property type="molecule type" value="Genomic_DNA"/>
</dbReference>
<dbReference type="Gene3D" id="1.10.460.10">
    <property type="entry name" value="Topoisomerase I, domain 2"/>
    <property type="match status" value="1"/>
</dbReference>
<dbReference type="InterPro" id="IPR000380">
    <property type="entry name" value="Topo_IA"/>
</dbReference>
<evidence type="ECO:0000256" key="8">
    <source>
        <dbReference type="ARBA" id="ARBA00031985"/>
    </source>
</evidence>
<dbReference type="InterPro" id="IPR013497">
    <property type="entry name" value="Topo_IA_cen"/>
</dbReference>
<evidence type="ECO:0000256" key="6">
    <source>
        <dbReference type="ARBA" id="ARBA00023235"/>
    </source>
</evidence>
<dbReference type="CDD" id="cd03362">
    <property type="entry name" value="TOPRIM_TopoIA_TopoIII"/>
    <property type="match status" value="1"/>
</dbReference>
<keyword evidence="5" id="KW-0238">DNA-binding</keyword>
<evidence type="ECO:0000313" key="13">
    <source>
        <dbReference type="EMBL" id="MBP1888896.1"/>
    </source>
</evidence>
<keyword evidence="4" id="KW-0799">Topoisomerase</keyword>
<dbReference type="InterPro" id="IPR003602">
    <property type="entry name" value="Topo_IA_DNA-bd_dom"/>
</dbReference>
<reference evidence="13 14" key="1">
    <citation type="submission" date="2021-03" db="EMBL/GenBank/DDBJ databases">
        <title>Genomic Encyclopedia of Type Strains, Phase IV (KMG-IV): sequencing the most valuable type-strain genomes for metagenomic binning, comparative biology and taxonomic classification.</title>
        <authorList>
            <person name="Goeker M."/>
        </authorList>
    </citation>
    <scope>NUCLEOTIDE SEQUENCE [LARGE SCALE GENOMIC DNA]</scope>
    <source>
        <strain evidence="13 14">DSM 3984</strain>
    </source>
</reference>
<dbReference type="PROSITE" id="PS52039">
    <property type="entry name" value="TOPO_IA_2"/>
    <property type="match status" value="1"/>
</dbReference>
<evidence type="ECO:0000256" key="1">
    <source>
        <dbReference type="ARBA" id="ARBA00000213"/>
    </source>
</evidence>
<evidence type="ECO:0000259" key="12">
    <source>
        <dbReference type="PROSITE" id="PS52039"/>
    </source>
</evidence>
<evidence type="ECO:0000256" key="5">
    <source>
        <dbReference type="ARBA" id="ARBA00023125"/>
    </source>
</evidence>
<keyword evidence="14" id="KW-1185">Reference proteome</keyword>
<dbReference type="Gene3D" id="2.70.20.10">
    <property type="entry name" value="Topoisomerase I, domain 3"/>
    <property type="match status" value="1"/>
</dbReference>
<name>A0ABS4EY25_9CLOT</name>
<evidence type="ECO:0000256" key="10">
    <source>
        <dbReference type="ARBA" id="ARBA00032877"/>
    </source>
</evidence>
<evidence type="ECO:0000259" key="11">
    <source>
        <dbReference type="PROSITE" id="PS50880"/>
    </source>
</evidence>
<dbReference type="SMART" id="SM00436">
    <property type="entry name" value="TOP1Bc"/>
    <property type="match status" value="1"/>
</dbReference>
<dbReference type="SUPFAM" id="SSF56712">
    <property type="entry name" value="Prokaryotic type I DNA topoisomerase"/>
    <property type="match status" value="1"/>
</dbReference>
<accession>A0ABS4EY25</accession>
<dbReference type="EC" id="5.6.2.1" evidence="3"/>
<dbReference type="Pfam" id="PF01751">
    <property type="entry name" value="Toprim"/>
    <property type="match status" value="1"/>
</dbReference>